<feature type="domain" description="STAS" evidence="2">
    <location>
        <begin position="22"/>
        <end position="121"/>
    </location>
</feature>
<keyword evidence="4" id="KW-1185">Reference proteome</keyword>
<dbReference type="OrthoDB" id="2161065at2759"/>
<protein>
    <recommendedName>
        <fullName evidence="2">STAS domain-containing protein</fullName>
    </recommendedName>
</protein>
<sequence length="319" mass="35039">MRKLRLYWMTNFYNTIPKHLIAAMVFNIDTGILVMAPVESLKYPEAHNFLVAVQQEVATEVAVYPINCLIIDLKNVEYVDFTGLTTLFAIKDLLAQHTGLVIPIHFVNAKSQHMNRLVQVTTHVPGSLVEVGGRIVATNVSAPRAASPGSPLPSEDSDFTSPISSGPSSARESIQTIRSNRSSMQPNQPPSGTQSSASQKDSDATAQSAPAMSRTRSFLNKRDSVATLIAKEIESDTKAHDVTRNNSMTRTNSIGMLIKKIRTSMRLPSKNEIEGQEIRAKRPSNASIQAVESASLDNEFDKYFHSSLEEAVFAVTVMY</sequence>
<name>A0A1Y2D3H2_9FUNG</name>
<feature type="compositionally biased region" description="Polar residues" evidence="1">
    <location>
        <begin position="159"/>
        <end position="218"/>
    </location>
</feature>
<evidence type="ECO:0000313" key="3">
    <source>
        <dbReference type="EMBL" id="ORY53694.1"/>
    </source>
</evidence>
<evidence type="ECO:0000259" key="2">
    <source>
        <dbReference type="PROSITE" id="PS50801"/>
    </source>
</evidence>
<organism evidence="3 4">
    <name type="scientific">Rhizoclosmatium globosum</name>
    <dbReference type="NCBI Taxonomy" id="329046"/>
    <lineage>
        <taxon>Eukaryota</taxon>
        <taxon>Fungi</taxon>
        <taxon>Fungi incertae sedis</taxon>
        <taxon>Chytridiomycota</taxon>
        <taxon>Chytridiomycota incertae sedis</taxon>
        <taxon>Chytridiomycetes</taxon>
        <taxon>Chytridiales</taxon>
        <taxon>Chytriomycetaceae</taxon>
        <taxon>Rhizoclosmatium</taxon>
    </lineage>
</organism>
<dbReference type="InterPro" id="IPR002645">
    <property type="entry name" value="STAS_dom"/>
</dbReference>
<dbReference type="AlphaFoldDB" id="A0A1Y2D3H2"/>
<dbReference type="EMBL" id="MCGO01000001">
    <property type="protein sequence ID" value="ORY53694.1"/>
    <property type="molecule type" value="Genomic_DNA"/>
</dbReference>
<dbReference type="SUPFAM" id="SSF52091">
    <property type="entry name" value="SpoIIaa-like"/>
    <property type="match status" value="1"/>
</dbReference>
<dbReference type="InterPro" id="IPR036513">
    <property type="entry name" value="STAS_dom_sf"/>
</dbReference>
<dbReference type="PROSITE" id="PS50801">
    <property type="entry name" value="STAS"/>
    <property type="match status" value="1"/>
</dbReference>
<dbReference type="Gene3D" id="3.30.750.24">
    <property type="entry name" value="STAS domain"/>
    <property type="match status" value="1"/>
</dbReference>
<evidence type="ECO:0000256" key="1">
    <source>
        <dbReference type="SAM" id="MobiDB-lite"/>
    </source>
</evidence>
<gene>
    <name evidence="3" type="ORF">BCR33DRAFT_761049</name>
</gene>
<dbReference type="Pfam" id="PF01740">
    <property type="entry name" value="STAS"/>
    <property type="match status" value="1"/>
</dbReference>
<accession>A0A1Y2D3H2</accession>
<dbReference type="Proteomes" id="UP000193642">
    <property type="component" value="Unassembled WGS sequence"/>
</dbReference>
<evidence type="ECO:0000313" key="4">
    <source>
        <dbReference type="Proteomes" id="UP000193642"/>
    </source>
</evidence>
<feature type="region of interest" description="Disordered" evidence="1">
    <location>
        <begin position="142"/>
        <end position="218"/>
    </location>
</feature>
<comment type="caution">
    <text evidence="3">The sequence shown here is derived from an EMBL/GenBank/DDBJ whole genome shotgun (WGS) entry which is preliminary data.</text>
</comment>
<reference evidence="3 4" key="1">
    <citation type="submission" date="2016-07" db="EMBL/GenBank/DDBJ databases">
        <title>Pervasive Adenine N6-methylation of Active Genes in Fungi.</title>
        <authorList>
            <consortium name="DOE Joint Genome Institute"/>
            <person name="Mondo S.J."/>
            <person name="Dannebaum R.O."/>
            <person name="Kuo R.C."/>
            <person name="Labutti K."/>
            <person name="Haridas S."/>
            <person name="Kuo A."/>
            <person name="Salamov A."/>
            <person name="Ahrendt S.R."/>
            <person name="Lipzen A."/>
            <person name="Sullivan W."/>
            <person name="Andreopoulos W.B."/>
            <person name="Clum A."/>
            <person name="Lindquist E."/>
            <person name="Daum C."/>
            <person name="Ramamoorthy G.K."/>
            <person name="Gryganskyi A."/>
            <person name="Culley D."/>
            <person name="Magnuson J.K."/>
            <person name="James T.Y."/>
            <person name="O'Malley M.A."/>
            <person name="Stajich J.E."/>
            <person name="Spatafora J.W."/>
            <person name="Visel A."/>
            <person name="Grigoriev I.V."/>
        </authorList>
    </citation>
    <scope>NUCLEOTIDE SEQUENCE [LARGE SCALE GENOMIC DNA]</scope>
    <source>
        <strain evidence="3 4">JEL800</strain>
    </source>
</reference>
<proteinExistence type="predicted"/>